<evidence type="ECO:0000313" key="3">
    <source>
        <dbReference type="Proteomes" id="UP000295680"/>
    </source>
</evidence>
<accession>A0A4R2KHF6</accession>
<evidence type="ECO:0000313" key="2">
    <source>
        <dbReference type="EMBL" id="TCO65885.1"/>
    </source>
</evidence>
<dbReference type="PANTHER" id="PTHR40763">
    <property type="entry name" value="MEMBRANE PROTEIN-RELATED"/>
    <property type="match status" value="1"/>
</dbReference>
<dbReference type="InterPro" id="IPR012551">
    <property type="entry name" value="DUF1707_SHOCT-like"/>
</dbReference>
<proteinExistence type="predicted"/>
<dbReference type="PANTHER" id="PTHR40763:SF5">
    <property type="entry name" value="MEMBRANE PROTEIN"/>
    <property type="match status" value="1"/>
</dbReference>
<reference evidence="2 3" key="1">
    <citation type="submission" date="2019-03" db="EMBL/GenBank/DDBJ databases">
        <title>Genomic Encyclopedia of Type Strains, Phase IV (KMG-IV): sequencing the most valuable type-strain genomes for metagenomic binning, comparative biology and taxonomic classification.</title>
        <authorList>
            <person name="Goeker M."/>
        </authorList>
    </citation>
    <scope>NUCLEOTIDE SEQUENCE [LARGE SCALE GENOMIC DNA]</scope>
    <source>
        <strain evidence="2 3">DSM 45934</strain>
    </source>
</reference>
<protein>
    <submittedName>
        <fullName evidence="2">Uncharacterized protein DUF1707</fullName>
    </submittedName>
</protein>
<dbReference type="EMBL" id="SLWS01000001">
    <property type="protein sequence ID" value="TCO65885.1"/>
    <property type="molecule type" value="Genomic_DNA"/>
</dbReference>
<comment type="caution">
    <text evidence="2">The sequence shown here is derived from an EMBL/GenBank/DDBJ whole genome shotgun (WGS) entry which is preliminary data.</text>
</comment>
<keyword evidence="3" id="KW-1185">Reference proteome</keyword>
<dbReference type="AlphaFoldDB" id="A0A4R2KHF6"/>
<feature type="domain" description="DUF1707" evidence="1">
    <location>
        <begin position="42"/>
        <end position="94"/>
    </location>
</feature>
<dbReference type="Proteomes" id="UP000295680">
    <property type="component" value="Unassembled WGS sequence"/>
</dbReference>
<evidence type="ECO:0000259" key="1">
    <source>
        <dbReference type="Pfam" id="PF08044"/>
    </source>
</evidence>
<gene>
    <name evidence="2" type="ORF">EV192_1011677</name>
</gene>
<name>A0A4R2KHF6_9PSEU</name>
<sequence>METASWDTKRLGYRPARRSLGYGGSVGENSQLEPQAYDPKNLRVSDAEREHVTGLLQKAVALGMLTLDEFTERTDRALVSRTRGELNSVVIDLPGVVHTEVVSVDEPMVLRTRSGSVKQNGDWVVPRSITAECTMGNVQIDFTHARCSHKDVTLRATCGSGHITVIVPRGWLVRMEEVTTSMGHAVNKATDPADPAMPVLHVHAKVGMGHLKIKHSRDH</sequence>
<dbReference type="Pfam" id="PF08044">
    <property type="entry name" value="DUF1707"/>
    <property type="match status" value="1"/>
</dbReference>
<organism evidence="2 3">
    <name type="scientific">Actinocrispum wychmicini</name>
    <dbReference type="NCBI Taxonomy" id="1213861"/>
    <lineage>
        <taxon>Bacteria</taxon>
        <taxon>Bacillati</taxon>
        <taxon>Actinomycetota</taxon>
        <taxon>Actinomycetes</taxon>
        <taxon>Pseudonocardiales</taxon>
        <taxon>Pseudonocardiaceae</taxon>
        <taxon>Actinocrispum</taxon>
    </lineage>
</organism>